<dbReference type="STRING" id="31234.E3N307"/>
<evidence type="ECO:0000313" key="2">
    <source>
        <dbReference type="EMBL" id="EFO84420.1"/>
    </source>
</evidence>
<organism evidence="3">
    <name type="scientific">Caenorhabditis remanei</name>
    <name type="common">Caenorhabditis vulgaris</name>
    <dbReference type="NCBI Taxonomy" id="31234"/>
    <lineage>
        <taxon>Eukaryota</taxon>
        <taxon>Metazoa</taxon>
        <taxon>Ecdysozoa</taxon>
        <taxon>Nematoda</taxon>
        <taxon>Chromadorea</taxon>
        <taxon>Rhabditida</taxon>
        <taxon>Rhabditina</taxon>
        <taxon>Rhabditomorpha</taxon>
        <taxon>Rhabditoidea</taxon>
        <taxon>Rhabditidae</taxon>
        <taxon>Peloderinae</taxon>
        <taxon>Caenorhabditis</taxon>
    </lineage>
</organism>
<dbReference type="InParanoid" id="E3N307"/>
<sequence>MRVPCHRLFTIAMPTPRELAVMYNKRNTSFNGFERLASYSSNVLENMRLLTSSLRGSTTGGSRSRTASEASLALAEQTRYGFAFSQDETSGVAQTELIRNVDSTREKPTGR</sequence>
<evidence type="ECO:0000256" key="1">
    <source>
        <dbReference type="SAM" id="MobiDB-lite"/>
    </source>
</evidence>
<reference evidence="2" key="1">
    <citation type="submission" date="2007-07" db="EMBL/GenBank/DDBJ databases">
        <title>PCAP assembly of the Caenorhabditis remanei genome.</title>
        <authorList>
            <consortium name="The Caenorhabditis remanei Sequencing Consortium"/>
            <person name="Wilson R.K."/>
        </authorList>
    </citation>
    <scope>NUCLEOTIDE SEQUENCE [LARGE SCALE GENOMIC DNA]</scope>
    <source>
        <strain evidence="2">PB4641</strain>
    </source>
</reference>
<gene>
    <name evidence="2" type="ORF">CRE_19924</name>
</gene>
<keyword evidence="3" id="KW-1185">Reference proteome</keyword>
<dbReference type="eggNOG" id="KOG0206">
    <property type="taxonomic scope" value="Eukaryota"/>
</dbReference>
<dbReference type="EMBL" id="DS268516">
    <property type="protein sequence ID" value="EFO84420.1"/>
    <property type="molecule type" value="Genomic_DNA"/>
</dbReference>
<name>E3N307_CAERE</name>
<accession>E3N307</accession>
<evidence type="ECO:0000313" key="3">
    <source>
        <dbReference type="Proteomes" id="UP000008281"/>
    </source>
</evidence>
<protein>
    <submittedName>
        <fullName evidence="2">Uncharacterized protein</fullName>
    </submittedName>
</protein>
<dbReference type="AlphaFoldDB" id="E3N307"/>
<proteinExistence type="predicted"/>
<feature type="compositionally biased region" description="Basic and acidic residues" evidence="1">
    <location>
        <begin position="102"/>
        <end position="111"/>
    </location>
</feature>
<dbReference type="Proteomes" id="UP000008281">
    <property type="component" value="Unassembled WGS sequence"/>
</dbReference>
<dbReference type="HOGENOM" id="CLU_2160718_0_0_1"/>
<feature type="region of interest" description="Disordered" evidence="1">
    <location>
        <begin position="85"/>
        <end position="111"/>
    </location>
</feature>
<dbReference type="OrthoDB" id="377733at2759"/>